<feature type="transmembrane region" description="Helical" evidence="1">
    <location>
        <begin position="12"/>
        <end position="30"/>
    </location>
</feature>
<gene>
    <name evidence="2" type="ORF">S03H2_19959</name>
</gene>
<accession>X1EL65</accession>
<reference evidence="2" key="1">
    <citation type="journal article" date="2014" name="Front. Microbiol.">
        <title>High frequency of phylogenetically diverse reductive dehalogenase-homologous genes in deep subseafloor sedimentary metagenomes.</title>
        <authorList>
            <person name="Kawai M."/>
            <person name="Futagami T."/>
            <person name="Toyoda A."/>
            <person name="Takaki Y."/>
            <person name="Nishi S."/>
            <person name="Hori S."/>
            <person name="Arai W."/>
            <person name="Tsubouchi T."/>
            <person name="Morono Y."/>
            <person name="Uchiyama I."/>
            <person name="Ito T."/>
            <person name="Fujiyama A."/>
            <person name="Inagaki F."/>
            <person name="Takami H."/>
        </authorList>
    </citation>
    <scope>NUCLEOTIDE SEQUENCE</scope>
    <source>
        <strain evidence="2">Expedition CK06-06</strain>
    </source>
</reference>
<feature type="transmembrane region" description="Helical" evidence="1">
    <location>
        <begin position="70"/>
        <end position="91"/>
    </location>
</feature>
<name>X1EL65_9ZZZZ</name>
<dbReference type="AlphaFoldDB" id="X1EL65"/>
<keyword evidence="1" id="KW-1133">Transmembrane helix</keyword>
<dbReference type="PANTHER" id="PTHR34300">
    <property type="entry name" value="QUEUOSINE PRECURSOR TRANSPORTER-RELATED"/>
    <property type="match status" value="1"/>
</dbReference>
<keyword evidence="1" id="KW-0472">Membrane</keyword>
<sequence>MKLTQLSMGEKTNILLGLFVGSLIAANLIGLKIASFGIFEASVGILLFPILFLVTDIIEEVHGKKKTQEFVIIAFITLVVVLIILVIAVLLPTASRSFVDHETYTSIFGTTIRIFI</sequence>
<evidence type="ECO:0000256" key="1">
    <source>
        <dbReference type="SAM" id="Phobius"/>
    </source>
</evidence>
<comment type="caution">
    <text evidence="2">The sequence shown here is derived from an EMBL/GenBank/DDBJ whole genome shotgun (WGS) entry which is preliminary data.</text>
</comment>
<dbReference type="EMBL" id="BARU01010472">
    <property type="protein sequence ID" value="GAH33332.1"/>
    <property type="molecule type" value="Genomic_DNA"/>
</dbReference>
<organism evidence="2">
    <name type="scientific">marine sediment metagenome</name>
    <dbReference type="NCBI Taxonomy" id="412755"/>
    <lineage>
        <taxon>unclassified sequences</taxon>
        <taxon>metagenomes</taxon>
        <taxon>ecological metagenomes</taxon>
    </lineage>
</organism>
<protein>
    <submittedName>
        <fullName evidence="2">Uncharacterized protein</fullName>
    </submittedName>
</protein>
<keyword evidence="1" id="KW-0812">Transmembrane</keyword>
<dbReference type="PANTHER" id="PTHR34300:SF2">
    <property type="entry name" value="QUEUOSINE PRECURSOR TRANSPORTER-RELATED"/>
    <property type="match status" value="1"/>
</dbReference>
<dbReference type="InterPro" id="IPR003744">
    <property type="entry name" value="YhhQ"/>
</dbReference>
<proteinExistence type="predicted"/>
<evidence type="ECO:0000313" key="2">
    <source>
        <dbReference type="EMBL" id="GAH33332.1"/>
    </source>
</evidence>
<dbReference type="Pfam" id="PF02592">
    <property type="entry name" value="Vut_1"/>
    <property type="match status" value="1"/>
</dbReference>
<feature type="non-terminal residue" evidence="2">
    <location>
        <position position="116"/>
    </location>
</feature>
<feature type="transmembrane region" description="Helical" evidence="1">
    <location>
        <begin position="36"/>
        <end position="58"/>
    </location>
</feature>